<proteinExistence type="predicted"/>
<comment type="caution">
    <text evidence="1">The sequence shown here is derived from an EMBL/GenBank/DDBJ whole genome shotgun (WGS) entry which is preliminary data.</text>
</comment>
<accession>A0A1Y2BGH4</accession>
<dbReference type="EMBL" id="MCGO01000067">
    <property type="protein sequence ID" value="ORY33587.1"/>
    <property type="molecule type" value="Genomic_DNA"/>
</dbReference>
<dbReference type="Proteomes" id="UP000193642">
    <property type="component" value="Unassembled WGS sequence"/>
</dbReference>
<reference evidence="1 2" key="1">
    <citation type="submission" date="2016-07" db="EMBL/GenBank/DDBJ databases">
        <title>Pervasive Adenine N6-methylation of Active Genes in Fungi.</title>
        <authorList>
            <consortium name="DOE Joint Genome Institute"/>
            <person name="Mondo S.J."/>
            <person name="Dannebaum R.O."/>
            <person name="Kuo R.C."/>
            <person name="Labutti K."/>
            <person name="Haridas S."/>
            <person name="Kuo A."/>
            <person name="Salamov A."/>
            <person name="Ahrendt S.R."/>
            <person name="Lipzen A."/>
            <person name="Sullivan W."/>
            <person name="Andreopoulos W.B."/>
            <person name="Clum A."/>
            <person name="Lindquist E."/>
            <person name="Daum C."/>
            <person name="Ramamoorthy G.K."/>
            <person name="Gryganskyi A."/>
            <person name="Culley D."/>
            <person name="Magnuson J.K."/>
            <person name="James T.Y."/>
            <person name="O'Malley M.A."/>
            <person name="Stajich J.E."/>
            <person name="Spatafora J.W."/>
            <person name="Visel A."/>
            <person name="Grigoriev I.V."/>
        </authorList>
    </citation>
    <scope>NUCLEOTIDE SEQUENCE [LARGE SCALE GENOMIC DNA]</scope>
    <source>
        <strain evidence="1 2">JEL800</strain>
    </source>
</reference>
<gene>
    <name evidence="1" type="ORF">BCR33DRAFT_723162</name>
</gene>
<sequence>MPALVSIPAVVRPTADSLKAAKVATIDHDAAAVAAASAQVKAEAESLICDVCSHSSIPHMKHPELL</sequence>
<evidence type="ECO:0000313" key="2">
    <source>
        <dbReference type="Proteomes" id="UP000193642"/>
    </source>
</evidence>
<keyword evidence="2" id="KW-1185">Reference proteome</keyword>
<dbReference type="AlphaFoldDB" id="A0A1Y2BGH4"/>
<organism evidence="1 2">
    <name type="scientific">Rhizoclosmatium globosum</name>
    <dbReference type="NCBI Taxonomy" id="329046"/>
    <lineage>
        <taxon>Eukaryota</taxon>
        <taxon>Fungi</taxon>
        <taxon>Fungi incertae sedis</taxon>
        <taxon>Chytridiomycota</taxon>
        <taxon>Chytridiomycota incertae sedis</taxon>
        <taxon>Chytridiomycetes</taxon>
        <taxon>Chytridiales</taxon>
        <taxon>Chytriomycetaceae</taxon>
        <taxon>Rhizoclosmatium</taxon>
    </lineage>
</organism>
<name>A0A1Y2BGH4_9FUNG</name>
<evidence type="ECO:0000313" key="1">
    <source>
        <dbReference type="EMBL" id="ORY33587.1"/>
    </source>
</evidence>
<protein>
    <submittedName>
        <fullName evidence="1">Uncharacterized protein</fullName>
    </submittedName>
</protein>